<feature type="compositionally biased region" description="Polar residues" evidence="2">
    <location>
        <begin position="661"/>
        <end position="678"/>
    </location>
</feature>
<dbReference type="EMBL" id="JABFUD020000016">
    <property type="protein sequence ID" value="KAI5068063.1"/>
    <property type="molecule type" value="Genomic_DNA"/>
</dbReference>
<feature type="region of interest" description="Disordered" evidence="2">
    <location>
        <begin position="79"/>
        <end position="99"/>
    </location>
</feature>
<sequence>MPRKGGKCIGEQEIDNEDHISGRLSSSSVVNIHSPSSTNKRQLPHRATSSSTANSYSKGSDTALSRPLGFGLRRAILIGRRGGPSTPAPSWKVSDSSTLDPSFQHRLHHSRHRHHLQRTHQSKGLVISARKLAASLWELQESPYFNAGPTCAQKNVQQKVISVHLEASLTEQQCVQDGQHLSVPTMSHIGKGSRKRSSISRKSRGEVRILCAKLEEPGEYHILSDYIKAIIANGSRTLTPEILEHGSKAILSSSRCGPTTTSDLLKILNHVWHLEEQHASSMSLVSTLRVELDEARSQLQELLLNEKNFCKEVKSIGTRIAEERASWQEQQQQHITVAIRSIMQDLEIERKSKQKLEVLHRKVAKEFRLARKSLYRALEDLQRERKARQLMEEVCDELAIEIGQDKARVEELKLQSAKVKEEVEEERKMLQMAEIWREERVQLKLMEAKLELEEKNTAFNKLRSQLEAFLKAKRADGSARSVTNDTNQDPDSHSLDIVIGSNLADSFHSRVRRGTLSGRDSGDSGSDQQMKQNAYSDGDDDDDDDDDLHSIELNREPLARTASSKLRSQPFEHCESEILHRVLSGDSVSTSDNCDLLVRRFQGVDTLETARTDRQKNSSGRVDGAIAEGSIQRSCRWVEHTVEGGEIREWREGDLQQWSRKSTKSWSSGVGDSQSLASESPRITMRSNKMDSESVFGHEHDREFGGSQHQPWLSKRVSSPTAMCNRFFDIRNMITTWTGSDSK</sequence>
<protein>
    <submittedName>
        <fullName evidence="3">Uncharacterized protein</fullName>
    </submittedName>
</protein>
<evidence type="ECO:0000256" key="2">
    <source>
        <dbReference type="SAM" id="MobiDB-lite"/>
    </source>
</evidence>
<dbReference type="Proteomes" id="UP000886520">
    <property type="component" value="Chromosome 16"/>
</dbReference>
<accession>A0A9D4ZA90</accession>
<evidence type="ECO:0000256" key="1">
    <source>
        <dbReference type="SAM" id="Coils"/>
    </source>
</evidence>
<feature type="compositionally biased region" description="Low complexity" evidence="2">
    <location>
        <begin position="25"/>
        <end position="37"/>
    </location>
</feature>
<evidence type="ECO:0000313" key="3">
    <source>
        <dbReference type="EMBL" id="KAI5068063.1"/>
    </source>
</evidence>
<dbReference type="AlphaFoldDB" id="A0A9D4ZA90"/>
<feature type="region of interest" description="Disordered" evidence="2">
    <location>
        <begin position="513"/>
        <end position="555"/>
    </location>
</feature>
<dbReference type="PANTHER" id="PTHR31071">
    <property type="entry name" value="GB|AAF24581.1"/>
    <property type="match status" value="1"/>
</dbReference>
<feature type="compositionally biased region" description="Polar residues" evidence="2">
    <location>
        <begin position="47"/>
        <end position="63"/>
    </location>
</feature>
<feature type="compositionally biased region" description="Acidic residues" evidence="2">
    <location>
        <begin position="537"/>
        <end position="547"/>
    </location>
</feature>
<keyword evidence="4" id="KW-1185">Reference proteome</keyword>
<feature type="region of interest" description="Disordered" evidence="2">
    <location>
        <begin position="661"/>
        <end position="694"/>
    </location>
</feature>
<comment type="caution">
    <text evidence="3">The sequence shown here is derived from an EMBL/GenBank/DDBJ whole genome shotgun (WGS) entry which is preliminary data.</text>
</comment>
<name>A0A9D4ZA90_ADICA</name>
<dbReference type="PANTHER" id="PTHR31071:SF2">
    <property type="entry name" value="ACTIN CYTOSKELETON-REGULATORY COMPLEX PAN-LIKE PROTEIN"/>
    <property type="match status" value="1"/>
</dbReference>
<feature type="coiled-coil region" evidence="1">
    <location>
        <begin position="285"/>
        <end position="312"/>
    </location>
</feature>
<gene>
    <name evidence="3" type="ORF">GOP47_0016408</name>
</gene>
<feature type="region of interest" description="Disordered" evidence="2">
    <location>
        <begin position="474"/>
        <end position="495"/>
    </location>
</feature>
<feature type="compositionally biased region" description="Low complexity" evidence="2">
    <location>
        <begin position="514"/>
        <end position="527"/>
    </location>
</feature>
<organism evidence="3 4">
    <name type="scientific">Adiantum capillus-veneris</name>
    <name type="common">Maidenhair fern</name>
    <dbReference type="NCBI Taxonomy" id="13818"/>
    <lineage>
        <taxon>Eukaryota</taxon>
        <taxon>Viridiplantae</taxon>
        <taxon>Streptophyta</taxon>
        <taxon>Embryophyta</taxon>
        <taxon>Tracheophyta</taxon>
        <taxon>Polypodiopsida</taxon>
        <taxon>Polypodiidae</taxon>
        <taxon>Polypodiales</taxon>
        <taxon>Pteridineae</taxon>
        <taxon>Pteridaceae</taxon>
        <taxon>Vittarioideae</taxon>
        <taxon>Adiantum</taxon>
    </lineage>
</organism>
<feature type="compositionally biased region" description="Polar residues" evidence="2">
    <location>
        <begin position="480"/>
        <end position="489"/>
    </location>
</feature>
<evidence type="ECO:0000313" key="4">
    <source>
        <dbReference type="Proteomes" id="UP000886520"/>
    </source>
</evidence>
<reference evidence="3" key="1">
    <citation type="submission" date="2021-01" db="EMBL/GenBank/DDBJ databases">
        <title>Adiantum capillus-veneris genome.</title>
        <authorList>
            <person name="Fang Y."/>
            <person name="Liao Q."/>
        </authorList>
    </citation>
    <scope>NUCLEOTIDE SEQUENCE</scope>
    <source>
        <strain evidence="3">H3</strain>
        <tissue evidence="3">Leaf</tissue>
    </source>
</reference>
<dbReference type="OrthoDB" id="691984at2759"/>
<feature type="coiled-coil region" evidence="1">
    <location>
        <begin position="364"/>
        <end position="465"/>
    </location>
</feature>
<keyword evidence="1" id="KW-0175">Coiled coil</keyword>
<dbReference type="InterPro" id="IPR043424">
    <property type="entry name" value="BLT-like"/>
</dbReference>
<feature type="region of interest" description="Disordered" evidence="2">
    <location>
        <begin position="1"/>
        <end position="64"/>
    </location>
</feature>
<proteinExistence type="predicted"/>